<dbReference type="InterPro" id="IPR036736">
    <property type="entry name" value="ACP-like_sf"/>
</dbReference>
<dbReference type="Pfam" id="PF00501">
    <property type="entry name" value="AMP-binding"/>
    <property type="match status" value="6"/>
</dbReference>
<evidence type="ECO:0000313" key="7">
    <source>
        <dbReference type="Proteomes" id="UP001286456"/>
    </source>
</evidence>
<dbReference type="Gene3D" id="1.10.1200.10">
    <property type="entry name" value="ACP-like"/>
    <property type="match status" value="6"/>
</dbReference>
<dbReference type="PANTHER" id="PTHR45527">
    <property type="entry name" value="NONRIBOSOMAL PEPTIDE SYNTHETASE"/>
    <property type="match status" value="1"/>
</dbReference>
<dbReference type="SUPFAM" id="SSF51735">
    <property type="entry name" value="NAD(P)-binding Rossmann-fold domains"/>
    <property type="match status" value="1"/>
</dbReference>
<dbReference type="PROSITE" id="PS00012">
    <property type="entry name" value="PHOSPHOPANTETHEINE"/>
    <property type="match status" value="5"/>
</dbReference>
<dbReference type="SMART" id="SM01294">
    <property type="entry name" value="PKS_PP_betabranch"/>
    <property type="match status" value="1"/>
</dbReference>
<dbReference type="PANTHER" id="PTHR45527:SF16">
    <property type="entry name" value="NONRIBOSOMAL PEPTIDE SYNTHASE ATNA-RELATED"/>
    <property type="match status" value="1"/>
</dbReference>
<dbReference type="NCBIfam" id="NF003417">
    <property type="entry name" value="PRK04813.1"/>
    <property type="match status" value="6"/>
</dbReference>
<feature type="domain" description="Carrier" evidence="5">
    <location>
        <begin position="5213"/>
        <end position="5289"/>
    </location>
</feature>
<dbReference type="FunFam" id="3.40.50.980:FF:000001">
    <property type="entry name" value="Non-ribosomal peptide synthetase"/>
    <property type="match status" value="1"/>
</dbReference>
<accession>A0AAE0MD71</accession>
<dbReference type="InterPro" id="IPR013120">
    <property type="entry name" value="FAR_NAD-bd"/>
</dbReference>
<comment type="similarity">
    <text evidence="4">Belongs to the NRP synthetase family.</text>
</comment>
<dbReference type="FunFam" id="1.10.1200.10:FF:000005">
    <property type="entry name" value="Nonribosomal peptide synthetase 1"/>
    <property type="match status" value="4"/>
</dbReference>
<dbReference type="InterPro" id="IPR020845">
    <property type="entry name" value="AMP-binding_CS"/>
</dbReference>
<dbReference type="Proteomes" id="UP001286456">
    <property type="component" value="Unassembled WGS sequence"/>
</dbReference>
<dbReference type="GO" id="GO:0016874">
    <property type="term" value="F:ligase activity"/>
    <property type="evidence" value="ECO:0007669"/>
    <property type="project" value="UniProtKB-KW"/>
</dbReference>
<dbReference type="GO" id="GO:0044550">
    <property type="term" value="P:secondary metabolite biosynthetic process"/>
    <property type="evidence" value="ECO:0007669"/>
    <property type="project" value="TreeGrafter"/>
</dbReference>
<feature type="domain" description="Carrier" evidence="5">
    <location>
        <begin position="6317"/>
        <end position="6395"/>
    </location>
</feature>
<dbReference type="SUPFAM" id="SSF52777">
    <property type="entry name" value="CoA-dependent acyltransferases"/>
    <property type="match status" value="11"/>
</dbReference>
<dbReference type="InterPro" id="IPR023213">
    <property type="entry name" value="CAT-like_dom_sf"/>
</dbReference>
<evidence type="ECO:0000259" key="5">
    <source>
        <dbReference type="PROSITE" id="PS50075"/>
    </source>
</evidence>
<dbReference type="SUPFAM" id="SSF47336">
    <property type="entry name" value="ACP-like"/>
    <property type="match status" value="6"/>
</dbReference>
<feature type="domain" description="Carrier" evidence="5">
    <location>
        <begin position="853"/>
        <end position="929"/>
    </location>
</feature>
<reference evidence="6" key="2">
    <citation type="submission" date="2023-06" db="EMBL/GenBank/DDBJ databases">
        <authorList>
            <consortium name="Lawrence Berkeley National Laboratory"/>
            <person name="Haridas S."/>
            <person name="Hensen N."/>
            <person name="Bonometti L."/>
            <person name="Westerberg I."/>
            <person name="Brannstrom I.O."/>
            <person name="Guillou S."/>
            <person name="Cros-Aarteil S."/>
            <person name="Calhoun S."/>
            <person name="Kuo A."/>
            <person name="Mondo S."/>
            <person name="Pangilinan J."/>
            <person name="Riley R."/>
            <person name="Labutti K."/>
            <person name="Andreopoulos B."/>
            <person name="Lipzen A."/>
            <person name="Chen C."/>
            <person name="Yanf M."/>
            <person name="Daum C."/>
            <person name="Ng V."/>
            <person name="Clum A."/>
            <person name="Steindorff A."/>
            <person name="Ohm R."/>
            <person name="Martin F."/>
            <person name="Silar P."/>
            <person name="Natvig D."/>
            <person name="Lalanne C."/>
            <person name="Gautier V."/>
            <person name="Ament-Velasquez S.L."/>
            <person name="Kruys A."/>
            <person name="Hutchinson M.I."/>
            <person name="Powell A.J."/>
            <person name="Barry K."/>
            <person name="Miller A.N."/>
            <person name="Grigoriev I.V."/>
            <person name="Debuchy R."/>
            <person name="Gladieux P."/>
            <person name="Thoren M.H."/>
            <person name="Johannesson H."/>
        </authorList>
    </citation>
    <scope>NUCLEOTIDE SEQUENCE</scope>
    <source>
        <strain evidence="6">SMH4131-1</strain>
    </source>
</reference>
<dbReference type="PROSITE" id="PS00455">
    <property type="entry name" value="AMP_BINDING"/>
    <property type="match status" value="4"/>
</dbReference>
<reference evidence="6" key="1">
    <citation type="journal article" date="2023" name="Mol. Phylogenet. Evol.">
        <title>Genome-scale phylogeny and comparative genomics of the fungal order Sordariales.</title>
        <authorList>
            <person name="Hensen N."/>
            <person name="Bonometti L."/>
            <person name="Westerberg I."/>
            <person name="Brannstrom I.O."/>
            <person name="Guillou S."/>
            <person name="Cros-Aarteil S."/>
            <person name="Calhoun S."/>
            <person name="Haridas S."/>
            <person name="Kuo A."/>
            <person name="Mondo S."/>
            <person name="Pangilinan J."/>
            <person name="Riley R."/>
            <person name="LaButti K."/>
            <person name="Andreopoulos B."/>
            <person name="Lipzen A."/>
            <person name="Chen C."/>
            <person name="Yan M."/>
            <person name="Daum C."/>
            <person name="Ng V."/>
            <person name="Clum A."/>
            <person name="Steindorff A."/>
            <person name="Ohm R.A."/>
            <person name="Martin F."/>
            <person name="Silar P."/>
            <person name="Natvig D.O."/>
            <person name="Lalanne C."/>
            <person name="Gautier V."/>
            <person name="Ament-Velasquez S.L."/>
            <person name="Kruys A."/>
            <person name="Hutchinson M.I."/>
            <person name="Powell A.J."/>
            <person name="Barry K."/>
            <person name="Miller A.N."/>
            <person name="Grigoriev I.V."/>
            <person name="Debuchy R."/>
            <person name="Gladieux P."/>
            <person name="Hiltunen Thoren M."/>
            <person name="Johannesson H."/>
        </authorList>
    </citation>
    <scope>NUCLEOTIDE SEQUENCE</scope>
    <source>
        <strain evidence="6">SMH4131-1</strain>
    </source>
</reference>
<keyword evidence="1" id="KW-0596">Phosphopantetheine</keyword>
<dbReference type="Pfam" id="PF07993">
    <property type="entry name" value="NAD_binding_4"/>
    <property type="match status" value="1"/>
</dbReference>
<dbReference type="Gene3D" id="3.40.50.720">
    <property type="entry name" value="NAD(P)-binding Rossmann-like Domain"/>
    <property type="match status" value="1"/>
</dbReference>
<dbReference type="GO" id="GO:0031177">
    <property type="term" value="F:phosphopantetheine binding"/>
    <property type="evidence" value="ECO:0007669"/>
    <property type="project" value="InterPro"/>
</dbReference>
<dbReference type="InterPro" id="IPR036291">
    <property type="entry name" value="NAD(P)-bd_dom_sf"/>
</dbReference>
<keyword evidence="2" id="KW-0597">Phosphoprotein</keyword>
<dbReference type="Gene3D" id="2.30.38.10">
    <property type="entry name" value="Luciferase, Domain 3"/>
    <property type="match status" value="1"/>
</dbReference>
<evidence type="ECO:0000256" key="3">
    <source>
        <dbReference type="ARBA" id="ARBA00022598"/>
    </source>
</evidence>
<dbReference type="InterPro" id="IPR010071">
    <property type="entry name" value="AA_adenyl_dom"/>
</dbReference>
<gene>
    <name evidence="6" type="ORF">B0T19DRAFT_461502</name>
</gene>
<dbReference type="InterPro" id="IPR010080">
    <property type="entry name" value="Thioester_reductase-like_dom"/>
</dbReference>
<dbReference type="GO" id="GO:0005737">
    <property type="term" value="C:cytoplasm"/>
    <property type="evidence" value="ECO:0007669"/>
    <property type="project" value="TreeGrafter"/>
</dbReference>
<dbReference type="NCBIfam" id="TIGR01733">
    <property type="entry name" value="AA-adenyl-dom"/>
    <property type="match status" value="6"/>
</dbReference>
<keyword evidence="7" id="KW-1185">Reference proteome</keyword>
<evidence type="ECO:0000256" key="4">
    <source>
        <dbReference type="ARBA" id="ARBA00029454"/>
    </source>
</evidence>
<dbReference type="InterPro" id="IPR009081">
    <property type="entry name" value="PP-bd_ACP"/>
</dbReference>
<dbReference type="Gene3D" id="3.40.50.980">
    <property type="match status" value="2"/>
</dbReference>
<dbReference type="FunFam" id="3.40.50.12780:FF:000014">
    <property type="entry name" value="Nonribosomal peptide synthetase 1"/>
    <property type="match status" value="2"/>
</dbReference>
<dbReference type="NCBIfam" id="TIGR01746">
    <property type="entry name" value="Thioester-redct"/>
    <property type="match status" value="1"/>
</dbReference>
<dbReference type="FunFam" id="3.30.300.30:FF:000015">
    <property type="entry name" value="Nonribosomal peptide synthase SidD"/>
    <property type="match status" value="6"/>
</dbReference>
<name>A0AAE0MD71_9PEZI</name>
<dbReference type="Gene3D" id="3.30.559.10">
    <property type="entry name" value="Chloramphenicol acetyltransferase-like domain"/>
    <property type="match status" value="5"/>
</dbReference>
<evidence type="ECO:0000256" key="1">
    <source>
        <dbReference type="ARBA" id="ARBA00022450"/>
    </source>
</evidence>
<protein>
    <recommendedName>
        <fullName evidence="5">Carrier domain-containing protein</fullName>
    </recommendedName>
</protein>
<dbReference type="Pfam" id="PF00668">
    <property type="entry name" value="Condensation"/>
    <property type="match status" value="6"/>
</dbReference>
<feature type="domain" description="Carrier" evidence="5">
    <location>
        <begin position="4119"/>
        <end position="4195"/>
    </location>
</feature>
<dbReference type="InterPro" id="IPR045851">
    <property type="entry name" value="AMP-bd_C_sf"/>
</dbReference>
<dbReference type="Gene3D" id="3.30.300.30">
    <property type="match status" value="6"/>
</dbReference>
<dbReference type="SUPFAM" id="SSF56801">
    <property type="entry name" value="Acetyl-CoA synthetase-like"/>
    <property type="match status" value="6"/>
</dbReference>
<keyword evidence="3" id="KW-0436">Ligase</keyword>
<evidence type="ECO:0000313" key="6">
    <source>
        <dbReference type="EMBL" id="KAK3328127.1"/>
    </source>
</evidence>
<dbReference type="Gene3D" id="3.30.559.30">
    <property type="entry name" value="Nonribosomal peptide synthetase, condensation domain"/>
    <property type="match status" value="6"/>
</dbReference>
<dbReference type="InterPro" id="IPR000873">
    <property type="entry name" value="AMP-dep_synth/lig_dom"/>
</dbReference>
<dbReference type="FunFam" id="3.30.559.30:FF:000003">
    <property type="entry name" value="Nonribosomal peptide synthase SidD"/>
    <property type="match status" value="5"/>
</dbReference>
<proteinExistence type="inferred from homology"/>
<dbReference type="CDD" id="cd05918">
    <property type="entry name" value="A_NRPS_SidN3_like"/>
    <property type="match status" value="6"/>
</dbReference>
<dbReference type="CDD" id="cd19545">
    <property type="entry name" value="FUM14_C_NRPS-like"/>
    <property type="match status" value="5"/>
</dbReference>
<dbReference type="PROSITE" id="PS50075">
    <property type="entry name" value="CARRIER"/>
    <property type="match status" value="6"/>
</dbReference>
<dbReference type="Gene3D" id="3.40.50.12780">
    <property type="entry name" value="N-terminal domain of ligase-like"/>
    <property type="match status" value="5"/>
</dbReference>
<sequence>MVDGLSAGILLKELALAYSRRLHQTRAPAFGDYMAFLQRQSNEAALRYWVDYLDGARPCYFPTLRAEPSPSHLAETKTVVINTGIAGLQAFCKGQGVTIPTLMQAVWGTVLRYYTQSDDVCFAYIASGRGEPIAGINTMVGTLIHLLICRIRFGHSESFQDLLQTLQSELGPAMLHQYTSLSRIQNTLLLGGRPLFNTLMSIIYTPSIQEGEVLDIDFDQIITSTTSEVRPPMWCLALAIMYDISLSIDLSATNLAISIIYRTSTMSEDAADSLAGSFTKVMDAVVQNPGNPSAEVHIISDNDLARMASYQTLMPITESCTHWLIGEQVRLRPDNPAVVSWDRDLTYAELNLFASRLATMLHELGVGPDVIVPICFPKSAWAVVTMVAVEMAGGAFVTLDPAAPPTRLRNILQDTGATIAIAAPGYQNLVQKLGMRTVTVNEEIISALPDSVGPGSYQVLPHNLSFIIFTSGSTGNPKGIAIEHRGICSTVAGYGEALQVGPGKRVFCFSAYTFDMGVMDVLGTLMRGGCVCVPSEHARINDLAGAINATKANWLFLTPTVADLLSPNDVPGLELLAIGGEAISKKTADRWKGKIHLCGLYGPAEVSICAFQKALGVCGKPTNIGKPLRSAFWVVDPADVKRLVPVGCIGELLIQSPMLARGYLNANDRAAANWLEGFDWLPGLSGPTRLYRSGDLVRCLDDGTFEFIGRKDTQIKLHGQRVELGEIESRLHEVLPAEANAMVDVIWGSNGGPDMLVSVLWVVGGPNFRPTEPFALIETVSWETRRLISDLNSYLSMNLPSYMVPSSYLVFQGIPRQTISGKVDRRYLSTCARETSADERLRFSPDNVTGIEEATTATELTLRELWASILRVGPELIGRNSNFFQLGGDSIAAMRLVTAARQMRIALDVATVLRSPVLNEMASKMGVDDREFPIDHCKIHPFTLIPDEAPVDAIKDEVSKLCRVEPKIVLDVYPCTPLQTGLLALSYKQPTSYIGRMVYSLPQNLDLDSFKRAWSVAQLRNDILRTRIVDTKVAGIVQVVLSTEEMDWRDAGNLTAYLNQDSDTPMTTGRPLSRYSVVDEGDSRRYFIWTAHHALYDAFSLPLIMGQVERAYLGIEQEDLTPFTEFIKHIQSSDVSAAETFWRAQLAGSRKMTFPAPPPNGKLRVDGEVVRKMSIPTGASLEVTLATVLRAAWAVVLGKHSAMDDILYGAVVTGRSVPVSGIEKVAGPTVATIPLRVRLPRDIPIREFLQNMQELGTDIIPYEQHGFNKIAELAGEEENVLSIQSLFVVQPAEEGKTTLSKLGLSNPTMHGVGFHTQTLVFECHLSKQNVEVHASFDANVLSESLMHFIIAQFETVVHQLCTQSSNQVTVLGDIDALSELDKMHIRKWNKRLPEVVTDCAHEIFERRAREQPDAAAIVFSSLGMSFTYSQLDRASSRLAGRLLELGVGPDDFVPLCFEKSPMYAVAQLAVMKSGGAFVPLEPSNPLPRRLHIIRQLNGAKVVVVSPSTVSDFPSNAAEHFIELSECFLASLPDPVKPSLAGRAVPRDAAYCLFTSGSTGIPKGVVVEHEALCSSSRNHGRALNMTKDTRALQFSAHGFDANIIETLTTLMMGGCVCVPSEEARMNNIAQAMREMDVNWALFTPSFSRLVDARDVPCLKTLVLGGEAVKQENVDQWLDKVQLMGAYGPVELAAIATVQDLSQASPSTIGCNTSSLCHVVEVGDVTKLSPVGCVGELVAQGPSLARGYLNDDAKTSAVFLAGEDIPFLADDTSGFSKRLYRTGDLVRRCPDGNLEYVGRIDDEQVKLNGQRIEVGEIEHHLGSSACGAKQIAVVVVKGGRGFHRDILAAFLCFDGQRAESGEGQDGLHLIDEATREAIADVANGLALNLPRYMVPSLFIPLHGRLPLTLSGKADRAKLVEMVQCLSEAEVENYSLMDAEKRPATTEMELALRNLWALILDREPESIGVDDSFLRLGGDSISAMRLVSAARQQGITLSVASIFEDPRLCKVAAMATRENQNELAIEPFALLPGAVTDIIPAVESQCATHFSEVEDVYPCTPLQEGVMASSMKQHGSYVARHVLRIPLNIDIDKLRNAWCSVVGTHPVLRTRIVQVPSGWPSVQVVMRKGFYWQANVDLQEYLKADSRSLLTYGAPLVRFAIATDRDSIYLVLTIHHAIYDGWSLPIILNDVRRAYEGLELAKTVPYNIFVNYLRTNDHEASDAYWRSKLDGAKVTDFPRLPNANASARTDASLRFTMSCPRAKTSEITLATTLRAGWAILLSNYTDSRDVTFGSTSSGRNAPLGGIDVMVGPTITTVPVRIQLDSPTKLEFLRAVQRQGAQAIMFEQRGLANIAKLGPHAREACSFRTLLVVQVGDTQAELLGMASAAEAMNEGFYTYPFILECVPVEGDDSVRIDARFNANVISSGQVLTVLHQYAQIISQLATPTDCPLDAIDMFSQHDRDRIAKLNSDIPEALPGLAHDLIKRHSESRPELPAICAWDGDFTYAELDAVSTRIARCLVSLGVGPETFVPFCIEKSAWAIIAMVSIMKAGGAFVPLDPSHPAARRQTVVGLVNAKVMLVTPLTRVISDGLTEKVVELSSSMVNQMPDESSLPMLVRPENAAYTMFTSGTTGTPKGVVIEHQALSTAARKFGQPLKFNSSSRVLQFASYVFDASVLETIVTLVHGGCICIPSDASRVNNLAGAINSMNVNWTILTPSVARLLTPELVPGLNTIMIGGEPVGADNIETWYGKAETVLLYGPTEATMVTASYEVKSGNDPPTVIGSGAAGPLGAFWIADANNHDRLVPWGCVGELLIQGPLLARGYYGDKATTSAAFIDGPAWLPEQPSSCSRRLYKTGDLGRYTPEGFLECLGRKDTQVKLRGLRIELGEVEHQVRSNLSDVGQVVVEVVPTGKAPQDSSLVAFFSLKESSVLLQSIDVRNLRPEEPLPMTHGLQIQLAGLVGALRERLPIYMIPSFFVAFRRIPTVSSGKTDRTLLRNLVRGFSKDDIALYSLATGEKRAPSTQVEHRLRSIWAAVLGINEAEIGADDSFLQLGGDSITAMRLISASRLQGIRLTVGTVFDFPRLSQMALHVQVVDYREENTIVEPFELLPPSISAELLHNEVRKICGVGSHLIQDAYPCSPLQEGLLVLTEKQPRAYIMQTVFQLPAEVDLKRLEDAWRLVEAMNPILRTRILCVADTDFIQVVINEGQPWNYGYDISKYLETDLSTPMHLETPLARWAIVRDTETAITYFVWTMHHAIYDGWSMRLMLECFHNIYEGQQPASPTPYSHFIRYISKLGVDASATWWRSQLEDAPTTYFPRAGQTKQKSGQGEIWHRLFTVSAGPDMAVTKATLIRAAWALLLSRYGEEGDVVFGTTVSGRSAAIGGVESMIGPLIATVPVRVRLERGQTVADFLAGIQKQHTDMVPHEQFGLQNISKLSLSAHQACDFQSLLVIHPPRLTAQDREEVLLDIKPRADLTTTDGSGFFSYPLVFQCHIGEKNDFDMSATYDSGILTRAEVENLGLQFETVMQRLAGAGQLDTTIDDINPFSAHDFEQVRAWNEAAVPDAVEVCIHTLFEQQALLRPLATAISAWDGTLTYYQLDLAANRLAHHILKSYPIKPGDMVPIYFEKSLWVFVAMLAINKAGAAWVPLDPSHPEQRHRSVVEQTNTCVILSSRANASRAERLHSQVILVGRMLDHELIARMGDVAAPETSVTSDHPIYVLFTSGSTGVPKGMVMRHGGVSTAMTAIRKRIGMTPSVRILQFASYVFDLCIGEILLPLVTGACVCVPSDSTRTDDIATFIKEQGITWAFFTPSYARLLRPEDVPSIELLLLAGEAVGLDHLRTWVGKVRLWNGWGPSECCLFSSLREFEVGDSPLNVGHPVGGRCWIVQPDDPSQLTPVGCVGEVVIQGPTIALEYLGDPVKTSAAVVTELPEWAPVESIYYNRFFKSGDLAYYNPDGSIQFVSRKDTQVKVRGFRIELSEIEHHIRVLLPAAEQIAVGLFKRGTETSAAPSTLAAYLCFSGNTHTIAARTEESSSVLEEMLSPMTEELRLRILSLISDLEVALPKYMIPTVFIPLRYMPFVTAQKLDRITLSNISLAFTAEQLAMYSLRDTASVKHSPETEMERTLQSLWAAVLNVNHDTIGREDNFLRIGGDSIAAIRLVTLARERGVSLTVKDIFDEPRLAGMAAKARQRVAQNEDDFEGEPSQTGVLPFSLLDEPLRQAVIQQAAELCGVSADVVKDAYPCTPLQLGLIVLAEKKTGSYTTRNVFKLPDDIDIELFKKAWEQTVMKCETLRTRIIVCNGATIQVVLREAVSWQVPGVGDGLSEFISHQKMLPMGHGTPLSRYGIVHDSGDVYFVWTVHHSVYDGWCLPQIFGMLLQAYRGESDSDEKLSPFKAYIDYVLSLNNEDSAEFWRREMSVGSPVHFPSPPLKRSIPAKQEVIVHTITSARRVGSDSTTSTLLRAAWTLVLSRWTESSTVGFGTVVSGRNAPVAGIEKILGPTLATLPLVVQVSSDMTVSQLLAAMQEQHNAMIHHEHFGVQNIASLSDSAREACNFKNLLAIQPAHHINNALGIEVVHTIEEHQGYHTYPLVVECLLNGDMDAVTLRVTFDSSTLPRLHAQSICHHFEHVVNQLVSCDGSLTLDQISVFSPRDEQQVISWNQQISTESISTTVQAIFAQVAGRNPQHEAIFSFDGRYTYAQLDGASQRLGCYLSTFGIGPGCMVPLCFEHSSWYIVAVLAVLKTGAAFVPLDPKHPLDRRRDIVSQLDTRILVGSPLGIEKSAGLAEILVPVSAALDERLIQMTAHSDIRVTSRPDDVAYVIFTSGTTGTPKGVVIQHKAVCTASHNHLEPLGLQRMEKRVLQVASHVFDASISEIITTLIHGGTVCVPSDEQRMDPRELSRFMNTSRVDWALFSPIMAKMILPQMVPSLKTVVIGGDLVTPDVVQPWMAAGVHVINAAGPTETCVVLTCKHIKNADDASIIGRGVGYRTWVVEPENPQALTPVGCVGELLAQGPSLAKGYLHDDIKTRGSFIRALEWAHLDERACNRLVYRTGDLVRYVADGNLEYMGRKDTQIKLHSQRIELGDIEQHVRSALPDIPHIGVEVISSDTTDSLAVFFCLGDNVRTVEGNFPSSLLLQLGAPEMRRFTYLVATLENTLPTYMIPSVFLPLSFVPVTTSGKMNRKLLRQLGSSLSSDQIRGYLLDNGDGHKRAPETSMEIRLHGLWATVLHIPPESIGLESNFLRLGGDSIAAMKLVSAAQDQGIALTVAIIFEHPHLAEMATAATALVANAHGFEVDSTLVPFGLLDESMSLEDVKEQVAEQCHVTTDQIRDVYPLTTLQEGVFGLSLRTKGTYVARNVFRLPSSTDVDRLKRAWETTCQLHDILATRIVLLNGEAFQALVSSPVAWQDSSNLHGYITHCKNTPMSYGMPLARYAIVHESGSDDRYMVWTVHHTIYDGWSARLVLETLQATYRGLETPQLVPFSRFIHYLRNTSDPQASADFWREQAQGADLTPFPRRLVTAVEDLPPHWSRIRQSLSMNRGTANQDITTNNLLRAAWALTLAAHSNSQDVVFGVTVSGRNAAMRNIERVAGPTFASLPVHLTVDGGANLATFLRHVQKLSIDTIPHQDFGLRKIRELGPQGSNLCAFQTLLVIQTTNEEYHDGEGSILQVTQVPDVDEVFSSYPITLECFMHPDSIEINCHHDASVIPTPMVEIVVTHFRRAFERLFSQNSDSQLVGSVISAFDEDEQAIREWNTEALAPVDTCLHTMVERQAVVRPNYRAIHSWDLSLTYDELQEAADILAEHLINAGVQIGDLVPVCFEKSAWAIVSMLAIMKAGAGFVPLDPAHPIERRQQIIEETAAKTVLVSPTTETTFRDMQSSITAIIIVVSPTFVQSLRRLRSGRPAGVHPPSVRPDHIAYVYYTSGSTGRPKGVVVDHRAICTSISAQAEAFGITAETRSISFASFVFDAAILEIFGALTQGGCVNVPSDTVRLNGLSQFMCETKTNFAFFTPMFITTLSPDDVPDLQVLVLGGESVRKESLKVWLPRVTVYEAYGPTETTVISTVHHLTSPDEAPIIGKGIGCRTWIAKSEDYNSLVPVGCVGELLIQGPVLARGYLNDQENSDAAFVTPSWLLSGKFNTADERLSNRVYRTGDLVRYSSSGSLEYVGRRDEQIKIRGQRLEPGEIEYQITKALGGNTQAAITLITDPNGSGAANLAAFIKFDGTLPEPDSIGHEQEVLLLPVSDQAKQRFQELIRGLSRTLPEYMVPTLFFPVRVIPLSTSGKIDTRRLQQMALALSQDDLAQYSISASATKRPPRNEMESTLQALWSTTLRIPTDLIGADDDFYLLGGDSIRIITLAKRIREMFGIELGLSQLNSKNTTIQGLAEFIQKRIRGASSAEGAEEPKIDLMAELSPLLRMAKATASVEGLVSDPSVVLPEKATVLLTGATGFLGIEILRQLLCSDRVATVIALVRARSPSHGMDRIKETAQVTGWWESHVNYATKLEVWTGDLSLARLGLEDANWDRLCGQSAAGVGSIDAILHNGAMVNWNADFEKLRAPNVQSTVDLLRASAVSPTCPKFVYVSGGVKIPDMQTNRPATVVHITSGTGYVQTKFLSESFVYEVASHLPPHQNRVSIVKPGLIIGNAGRGVANVDDFVWRIVAASIAVGAYPTEERSYWIHLADAHTVAAAVIRQIFQSEDMAAFVDVDAGMDSDRFWNLCAEVAPMLPLPREEWSKLALRDMENVGGAHPLWPVQHFVGRLSSHLVPAEAEVVMEKEDRLRLEEAVRSNLRYLVRVGFISVGDSAGEGTGLRERVIRRS</sequence>
<dbReference type="InterPro" id="IPR006162">
    <property type="entry name" value="Ppantetheine_attach_site"/>
</dbReference>
<dbReference type="InterPro" id="IPR001242">
    <property type="entry name" value="Condensation_dom"/>
</dbReference>
<dbReference type="EMBL" id="JAUEPO010000003">
    <property type="protein sequence ID" value="KAK3328127.1"/>
    <property type="molecule type" value="Genomic_DNA"/>
</dbReference>
<evidence type="ECO:0000256" key="2">
    <source>
        <dbReference type="ARBA" id="ARBA00022553"/>
    </source>
</evidence>
<dbReference type="InterPro" id="IPR020806">
    <property type="entry name" value="PKS_PP-bd"/>
</dbReference>
<feature type="domain" description="Carrier" evidence="5">
    <location>
        <begin position="1940"/>
        <end position="2016"/>
    </location>
</feature>
<dbReference type="InterPro" id="IPR042099">
    <property type="entry name" value="ANL_N_sf"/>
</dbReference>
<dbReference type="Pfam" id="PF00550">
    <property type="entry name" value="PP-binding"/>
    <property type="match status" value="6"/>
</dbReference>
<dbReference type="SMART" id="SM00823">
    <property type="entry name" value="PKS_PP"/>
    <property type="match status" value="6"/>
</dbReference>
<comment type="caution">
    <text evidence="6">The sequence shown here is derived from an EMBL/GenBank/DDBJ whole genome shotgun (WGS) entry which is preliminary data.</text>
</comment>
<organism evidence="6 7">
    <name type="scientific">Cercophora scortea</name>
    <dbReference type="NCBI Taxonomy" id="314031"/>
    <lineage>
        <taxon>Eukaryota</taxon>
        <taxon>Fungi</taxon>
        <taxon>Dikarya</taxon>
        <taxon>Ascomycota</taxon>
        <taxon>Pezizomycotina</taxon>
        <taxon>Sordariomycetes</taxon>
        <taxon>Sordariomycetidae</taxon>
        <taxon>Sordariales</taxon>
        <taxon>Lasiosphaeriaceae</taxon>
        <taxon>Cercophora</taxon>
    </lineage>
</organism>
<dbReference type="GO" id="GO:0043041">
    <property type="term" value="P:amino acid activation for nonribosomal peptide biosynthetic process"/>
    <property type="evidence" value="ECO:0007669"/>
    <property type="project" value="TreeGrafter"/>
</dbReference>
<feature type="domain" description="Carrier" evidence="5">
    <location>
        <begin position="3018"/>
        <end position="3094"/>
    </location>
</feature>